<feature type="region of interest" description="Disordered" evidence="1">
    <location>
        <begin position="105"/>
        <end position="150"/>
    </location>
</feature>
<proteinExistence type="predicted"/>
<evidence type="ECO:0000313" key="2">
    <source>
        <dbReference type="EMBL" id="PLC44522.1"/>
    </source>
</evidence>
<sequence>MYGYFDKQGDGISHGEWLALTKDPAYVLLRQYDNGQVRATVTWEGKVLNPQNMLPDYYPVLRLSVSNYASDGSRRPDPVEDGKTFPNETAAVAAYEEFLERWTASHRVEDGQTGESEFVEVDNDLAPPPPPDKDAPMSTVPDDDDGVGAW</sequence>
<dbReference type="AlphaFoldDB" id="A0A2N4TXT2"/>
<organism evidence="2 3">
    <name type="scientific">Ralstonia pickettii</name>
    <name type="common">Burkholderia pickettii</name>
    <dbReference type="NCBI Taxonomy" id="329"/>
    <lineage>
        <taxon>Bacteria</taxon>
        <taxon>Pseudomonadati</taxon>
        <taxon>Pseudomonadota</taxon>
        <taxon>Betaproteobacteria</taxon>
        <taxon>Burkholderiales</taxon>
        <taxon>Burkholderiaceae</taxon>
        <taxon>Ralstonia</taxon>
    </lineage>
</organism>
<evidence type="ECO:0000256" key="1">
    <source>
        <dbReference type="SAM" id="MobiDB-lite"/>
    </source>
</evidence>
<dbReference type="EMBL" id="PKQE01000001">
    <property type="protein sequence ID" value="PLC44522.1"/>
    <property type="molecule type" value="Genomic_DNA"/>
</dbReference>
<gene>
    <name evidence="2" type="ORF">C0Q88_07535</name>
</gene>
<dbReference type="Proteomes" id="UP000234456">
    <property type="component" value="Unassembled WGS sequence"/>
</dbReference>
<feature type="compositionally biased region" description="Acidic residues" evidence="1">
    <location>
        <begin position="141"/>
        <end position="150"/>
    </location>
</feature>
<accession>A0A2N4TXT2</accession>
<name>A0A2N4TXT2_RALPI</name>
<reference evidence="2 3" key="1">
    <citation type="submission" date="2017-12" db="EMBL/GenBank/DDBJ databases">
        <title>Draft genome sequence of Ralstonia pickettii 52.</title>
        <authorList>
            <person name="Zheng B."/>
        </authorList>
    </citation>
    <scope>NUCLEOTIDE SEQUENCE [LARGE SCALE GENOMIC DNA]</scope>
    <source>
        <strain evidence="2 3">52</strain>
    </source>
</reference>
<evidence type="ECO:0000313" key="3">
    <source>
        <dbReference type="Proteomes" id="UP000234456"/>
    </source>
</evidence>
<comment type="caution">
    <text evidence="2">The sequence shown here is derived from an EMBL/GenBank/DDBJ whole genome shotgun (WGS) entry which is preliminary data.</text>
</comment>
<protein>
    <submittedName>
        <fullName evidence="2">Uncharacterized protein</fullName>
    </submittedName>
</protein>